<dbReference type="Pfam" id="PF03765">
    <property type="entry name" value="CRAL_TRIO_N"/>
    <property type="match status" value="1"/>
</dbReference>
<dbReference type="SUPFAM" id="SSF46938">
    <property type="entry name" value="CRAL/TRIO N-terminal domain"/>
    <property type="match status" value="1"/>
</dbReference>
<dbReference type="Proteomes" id="UP000289340">
    <property type="component" value="Chromosome 8"/>
</dbReference>
<dbReference type="Gene3D" id="3.40.525.10">
    <property type="entry name" value="CRAL-TRIO lipid binding domain"/>
    <property type="match status" value="1"/>
</dbReference>
<evidence type="ECO:0000259" key="1">
    <source>
        <dbReference type="PROSITE" id="PS50191"/>
    </source>
</evidence>
<dbReference type="SUPFAM" id="SSF52087">
    <property type="entry name" value="CRAL/TRIO domain"/>
    <property type="match status" value="1"/>
</dbReference>
<dbReference type="PROSITE" id="PS50191">
    <property type="entry name" value="CRAL_TRIO"/>
    <property type="match status" value="1"/>
</dbReference>
<accession>A0A445J827</accession>
<protein>
    <submittedName>
        <fullName evidence="2">Phosphatidylinositol transfer protein 3</fullName>
    </submittedName>
</protein>
<dbReference type="Gramene" id="XM_028391417.1">
    <property type="protein sequence ID" value="XP_028247218.1"/>
    <property type="gene ID" value="LOC114424563"/>
</dbReference>
<evidence type="ECO:0000313" key="2">
    <source>
        <dbReference type="EMBL" id="RZB94609.1"/>
    </source>
</evidence>
<dbReference type="InterPro" id="IPR001251">
    <property type="entry name" value="CRAL-TRIO_dom"/>
</dbReference>
<dbReference type="SMART" id="SM00516">
    <property type="entry name" value="SEC14"/>
    <property type="match status" value="1"/>
</dbReference>
<name>A0A445J827_GLYSO</name>
<dbReference type="PANTHER" id="PTHR46277:SF19">
    <property type="entry name" value="RANDOM SLUG PROTEIN 5-LIKE"/>
    <property type="match status" value="1"/>
</dbReference>
<evidence type="ECO:0000313" key="3">
    <source>
        <dbReference type="Proteomes" id="UP000289340"/>
    </source>
</evidence>
<dbReference type="Pfam" id="PF00650">
    <property type="entry name" value="CRAL_TRIO"/>
    <property type="match status" value="1"/>
</dbReference>
<dbReference type="SMART" id="SM01100">
    <property type="entry name" value="CRAL_TRIO_N"/>
    <property type="match status" value="1"/>
</dbReference>
<reference evidence="2 3" key="1">
    <citation type="submission" date="2018-09" db="EMBL/GenBank/DDBJ databases">
        <title>A high-quality reference genome of wild soybean provides a powerful tool to mine soybean genomes.</title>
        <authorList>
            <person name="Xie M."/>
            <person name="Chung C.Y.L."/>
            <person name="Li M.-W."/>
            <person name="Wong F.-L."/>
            <person name="Chan T.-F."/>
            <person name="Lam H.-M."/>
        </authorList>
    </citation>
    <scope>NUCLEOTIDE SEQUENCE [LARGE SCALE GENOMIC DNA]</scope>
    <source>
        <strain evidence="3">cv. W05</strain>
        <tissue evidence="2">Hypocotyl of etiolated seedlings</tissue>
    </source>
</reference>
<organism evidence="2 3">
    <name type="scientific">Glycine soja</name>
    <name type="common">Wild soybean</name>
    <dbReference type="NCBI Taxonomy" id="3848"/>
    <lineage>
        <taxon>Eukaryota</taxon>
        <taxon>Viridiplantae</taxon>
        <taxon>Streptophyta</taxon>
        <taxon>Embryophyta</taxon>
        <taxon>Tracheophyta</taxon>
        <taxon>Spermatophyta</taxon>
        <taxon>Magnoliopsida</taxon>
        <taxon>eudicotyledons</taxon>
        <taxon>Gunneridae</taxon>
        <taxon>Pentapetalae</taxon>
        <taxon>rosids</taxon>
        <taxon>fabids</taxon>
        <taxon>Fabales</taxon>
        <taxon>Fabaceae</taxon>
        <taxon>Papilionoideae</taxon>
        <taxon>50 kb inversion clade</taxon>
        <taxon>NPAAA clade</taxon>
        <taxon>indigoferoid/millettioid clade</taxon>
        <taxon>Phaseoleae</taxon>
        <taxon>Glycine</taxon>
        <taxon>Glycine subgen. Soja</taxon>
    </lineage>
</organism>
<dbReference type="CDD" id="cd00170">
    <property type="entry name" value="SEC14"/>
    <property type="match status" value="1"/>
</dbReference>
<dbReference type="AlphaFoldDB" id="A0A445J827"/>
<keyword evidence="3" id="KW-1185">Reference proteome</keyword>
<dbReference type="InterPro" id="IPR011074">
    <property type="entry name" value="CRAL/TRIO_N_dom"/>
</dbReference>
<sequence length="248" mass="28532">METVRTREGAIAKDTTETELTKIPLLRATVETLHPSSKEEDDFMIRRFLRARDLDVEKASAMFLKYLKWRHEFVPNGSVSVSDVPIELAQDKVFMQGRDKIGRPILIVFGRRHFQNKDGLDEFKRFVVYVLDKVCASMPPGQEKFVGIAELKGWGYSNSDVRGYLSALSILQDYYPERLGKLFIVNAPYIFMKVWKIIYPFIDNKTKKKIVFVEKNKVKSTLLEEMDESQVPEIFGGSLSLVPIQDAN</sequence>
<dbReference type="PANTHER" id="PTHR46277">
    <property type="entry name" value="OS03G0850700 PROTEIN"/>
    <property type="match status" value="1"/>
</dbReference>
<proteinExistence type="predicted"/>
<dbReference type="InterPro" id="IPR036865">
    <property type="entry name" value="CRAL-TRIO_dom_sf"/>
</dbReference>
<dbReference type="EMBL" id="QZWG01000008">
    <property type="protein sequence ID" value="RZB94609.1"/>
    <property type="molecule type" value="Genomic_DNA"/>
</dbReference>
<feature type="domain" description="CRAL-TRIO" evidence="1">
    <location>
        <begin position="81"/>
        <end position="243"/>
    </location>
</feature>
<dbReference type="SMR" id="A0A445J827"/>
<comment type="caution">
    <text evidence="2">The sequence shown here is derived from an EMBL/GenBank/DDBJ whole genome shotgun (WGS) entry which is preliminary data.</text>
</comment>
<gene>
    <name evidence="2" type="ORF">D0Y65_019236</name>
</gene>
<dbReference type="InterPro" id="IPR036273">
    <property type="entry name" value="CRAL/TRIO_N_dom_sf"/>
</dbReference>